<organism evidence="3 4">
    <name type="scientific">Leadbetterella byssophila (strain DSM 17132 / JCM 16389 / KACC 11308 / NBRC 106382 / 4M15)</name>
    <dbReference type="NCBI Taxonomy" id="649349"/>
    <lineage>
        <taxon>Bacteria</taxon>
        <taxon>Pseudomonadati</taxon>
        <taxon>Bacteroidota</taxon>
        <taxon>Cytophagia</taxon>
        <taxon>Cytophagales</taxon>
        <taxon>Leadbetterellaceae</taxon>
        <taxon>Leadbetterella</taxon>
    </lineage>
</organism>
<sequence>MQNGNLKVIVDDQEFEFTPAQIEAIRGQDPEAVLLENVLYRGQTQKVSDRTYKTEADGLTYTVKIRNRWDEILDKLDMRKSGSQKQTQLKAPMPGLVLKISVQEGQEVSENESALILEAMKMENILKISQACVIKKIRVKEGEAVEKGQVLLELE</sequence>
<dbReference type="PANTHER" id="PTHR45266">
    <property type="entry name" value="OXALOACETATE DECARBOXYLASE ALPHA CHAIN"/>
    <property type="match status" value="1"/>
</dbReference>
<evidence type="ECO:0000313" key="4">
    <source>
        <dbReference type="Proteomes" id="UP000007435"/>
    </source>
</evidence>
<accession>E4RRS8</accession>
<dbReference type="STRING" id="649349.Lbys_1913"/>
<dbReference type="KEGG" id="lby:Lbys_1913"/>
<keyword evidence="4" id="KW-1185">Reference proteome</keyword>
<dbReference type="Gene3D" id="2.40.50.100">
    <property type="match status" value="1"/>
</dbReference>
<dbReference type="FunFam" id="2.40.50.100:FF:000003">
    <property type="entry name" value="Acetyl-CoA carboxylase biotin carboxyl carrier protein"/>
    <property type="match status" value="1"/>
</dbReference>
<dbReference type="eggNOG" id="COG4770">
    <property type="taxonomic scope" value="Bacteria"/>
</dbReference>
<dbReference type="PANTHER" id="PTHR45266:SF3">
    <property type="entry name" value="OXALOACETATE DECARBOXYLASE ALPHA CHAIN"/>
    <property type="match status" value="1"/>
</dbReference>
<keyword evidence="1" id="KW-0092">Biotin</keyword>
<dbReference type="RefSeq" id="WP_013408663.1">
    <property type="nucleotide sequence ID" value="NC_014655.1"/>
</dbReference>
<protein>
    <submittedName>
        <fullName evidence="3">Biotin/lipoyl attachment domain-containing protein</fullName>
    </submittedName>
</protein>
<gene>
    <name evidence="3" type="ordered locus">Lbys_1913</name>
</gene>
<name>E4RRS8_LEAB4</name>
<dbReference type="InterPro" id="IPR050709">
    <property type="entry name" value="Biotin_Carboxyl_Carrier/Decarb"/>
</dbReference>
<dbReference type="Proteomes" id="UP000007435">
    <property type="component" value="Chromosome"/>
</dbReference>
<dbReference type="PROSITE" id="PS50968">
    <property type="entry name" value="BIOTINYL_LIPOYL"/>
    <property type="match status" value="1"/>
</dbReference>
<dbReference type="Pfam" id="PF00364">
    <property type="entry name" value="Biotin_lipoyl"/>
    <property type="match status" value="1"/>
</dbReference>
<dbReference type="AlphaFoldDB" id="E4RRS8"/>
<evidence type="ECO:0000313" key="3">
    <source>
        <dbReference type="EMBL" id="ADQ17615.1"/>
    </source>
</evidence>
<evidence type="ECO:0000256" key="1">
    <source>
        <dbReference type="ARBA" id="ARBA00023267"/>
    </source>
</evidence>
<evidence type="ECO:0000259" key="2">
    <source>
        <dbReference type="PROSITE" id="PS50968"/>
    </source>
</evidence>
<dbReference type="OrthoDB" id="9812676at2"/>
<reference key="1">
    <citation type="submission" date="2010-11" db="EMBL/GenBank/DDBJ databases">
        <title>The complete genome of Leadbetterella byssophila DSM 17132.</title>
        <authorList>
            <consortium name="US DOE Joint Genome Institute (JGI-PGF)"/>
            <person name="Lucas S."/>
            <person name="Copeland A."/>
            <person name="Lapidus A."/>
            <person name="Glavina del Rio T."/>
            <person name="Dalin E."/>
            <person name="Tice H."/>
            <person name="Bruce D."/>
            <person name="Goodwin L."/>
            <person name="Pitluck S."/>
            <person name="Kyrpides N."/>
            <person name="Mavromatis K."/>
            <person name="Ivanova N."/>
            <person name="Teshima H."/>
            <person name="Brettin T."/>
            <person name="Detter J.C."/>
            <person name="Han C."/>
            <person name="Tapia R."/>
            <person name="Land M."/>
            <person name="Hauser L."/>
            <person name="Markowitz V."/>
            <person name="Cheng J.-F."/>
            <person name="Hugenholtz P."/>
            <person name="Woyke T."/>
            <person name="Wu D."/>
            <person name="Tindall B."/>
            <person name="Pomrenke H.G."/>
            <person name="Brambilla E."/>
            <person name="Klenk H.-P."/>
            <person name="Eisen J.A."/>
        </authorList>
    </citation>
    <scope>NUCLEOTIDE SEQUENCE [LARGE SCALE GENOMIC DNA]</scope>
    <source>
        <strain>DSM 17132</strain>
    </source>
</reference>
<reference evidence="3 4" key="2">
    <citation type="journal article" date="2011" name="Stand. Genomic Sci.">
        <title>Complete genome sequence of Leadbetterella byssophila type strain (4M15).</title>
        <authorList>
            <person name="Abt B."/>
            <person name="Teshima H."/>
            <person name="Lucas S."/>
            <person name="Lapidus A."/>
            <person name="Del Rio T.G."/>
            <person name="Nolan M."/>
            <person name="Tice H."/>
            <person name="Cheng J.F."/>
            <person name="Pitluck S."/>
            <person name="Liolios K."/>
            <person name="Pagani I."/>
            <person name="Ivanova N."/>
            <person name="Mavromatis K."/>
            <person name="Pati A."/>
            <person name="Tapia R."/>
            <person name="Han C."/>
            <person name="Goodwin L."/>
            <person name="Chen A."/>
            <person name="Palaniappan K."/>
            <person name="Land M."/>
            <person name="Hauser L."/>
            <person name="Chang Y.J."/>
            <person name="Jeffries C.D."/>
            <person name="Rohde M."/>
            <person name="Goker M."/>
            <person name="Tindall B.J."/>
            <person name="Detter J.C."/>
            <person name="Woyke T."/>
            <person name="Bristow J."/>
            <person name="Eisen J.A."/>
            <person name="Markowitz V."/>
            <person name="Hugenholtz P."/>
            <person name="Klenk H.P."/>
            <person name="Kyrpides N.C."/>
        </authorList>
    </citation>
    <scope>NUCLEOTIDE SEQUENCE [LARGE SCALE GENOMIC DNA]</scope>
    <source>
        <strain evidence="4">DSM 17132 / JCM 16389 / KACC 11308 / NBRC 106382 / 4M15</strain>
    </source>
</reference>
<feature type="domain" description="Lipoyl-binding" evidence="2">
    <location>
        <begin position="86"/>
        <end position="155"/>
    </location>
</feature>
<dbReference type="InterPro" id="IPR000089">
    <property type="entry name" value="Biotin_lipoyl"/>
</dbReference>
<dbReference type="SUPFAM" id="SSF51230">
    <property type="entry name" value="Single hybrid motif"/>
    <property type="match status" value="1"/>
</dbReference>
<dbReference type="CDD" id="cd06850">
    <property type="entry name" value="biotinyl_domain"/>
    <property type="match status" value="1"/>
</dbReference>
<dbReference type="InterPro" id="IPR011053">
    <property type="entry name" value="Single_hybrid_motif"/>
</dbReference>
<dbReference type="HOGENOM" id="CLU_016733_5_1_10"/>
<dbReference type="EMBL" id="CP002305">
    <property type="protein sequence ID" value="ADQ17615.1"/>
    <property type="molecule type" value="Genomic_DNA"/>
</dbReference>
<proteinExistence type="predicted"/>